<gene>
    <name evidence="8" type="ORF">CWE15_04610</name>
</gene>
<comment type="similarity">
    <text evidence="6">Belongs to the UPF0758 family.</text>
</comment>
<dbReference type="GO" id="GO:0006508">
    <property type="term" value="P:proteolysis"/>
    <property type="evidence" value="ECO:0007669"/>
    <property type="project" value="UniProtKB-KW"/>
</dbReference>
<keyword evidence="9" id="KW-1185">Reference proteome</keyword>
<accession>A0A432X783</accession>
<dbReference type="OrthoDB" id="9804482at2"/>
<keyword evidence="1" id="KW-0645">Protease</keyword>
<protein>
    <recommendedName>
        <fullName evidence="7">MPN domain-containing protein</fullName>
    </recommendedName>
</protein>
<dbReference type="GO" id="GO:0008237">
    <property type="term" value="F:metallopeptidase activity"/>
    <property type="evidence" value="ECO:0007669"/>
    <property type="project" value="UniProtKB-KW"/>
</dbReference>
<dbReference type="EMBL" id="PIPQ01000002">
    <property type="protein sequence ID" value="RUO42700.1"/>
    <property type="molecule type" value="Genomic_DNA"/>
</dbReference>
<keyword evidence="5" id="KW-0482">Metalloprotease</keyword>
<dbReference type="NCBIfam" id="NF000642">
    <property type="entry name" value="PRK00024.1"/>
    <property type="match status" value="1"/>
</dbReference>
<dbReference type="AlphaFoldDB" id="A0A432X783"/>
<dbReference type="CDD" id="cd08071">
    <property type="entry name" value="MPN_DUF2466"/>
    <property type="match status" value="1"/>
</dbReference>
<dbReference type="PROSITE" id="PS50249">
    <property type="entry name" value="MPN"/>
    <property type="match status" value="1"/>
</dbReference>
<evidence type="ECO:0000256" key="5">
    <source>
        <dbReference type="ARBA" id="ARBA00023049"/>
    </source>
</evidence>
<dbReference type="InterPro" id="IPR037518">
    <property type="entry name" value="MPN"/>
</dbReference>
<dbReference type="PANTHER" id="PTHR30471:SF3">
    <property type="entry name" value="UPF0758 PROTEIN YEES-RELATED"/>
    <property type="match status" value="1"/>
</dbReference>
<sequence>MHIREWPVAERPREKLAAHGSQSLSDAELLAVLFGTGTAGQDVMSWARSILQQAGGLAELLSMPATQLRTLHGVGMARCMQIQVILELSRRYLASTLKLGKGFTNPQLVRDYLATKLRHQDREVFALLLLDNQHRLLHYEELFFGTINAAPVYPREIVKLVLERNAAAIILAHNHPSGVAEPSQADKRVTERIQEALRTIDVAVLDHFVIGAGETVSFAERGLL</sequence>
<dbReference type="Pfam" id="PF20582">
    <property type="entry name" value="UPF0758_N"/>
    <property type="match status" value="1"/>
</dbReference>
<evidence type="ECO:0000313" key="8">
    <source>
        <dbReference type="EMBL" id="RUO42700.1"/>
    </source>
</evidence>
<dbReference type="GO" id="GO:0046872">
    <property type="term" value="F:metal ion binding"/>
    <property type="evidence" value="ECO:0007669"/>
    <property type="project" value="UniProtKB-KW"/>
</dbReference>
<comment type="caution">
    <text evidence="8">The sequence shown here is derived from an EMBL/GenBank/DDBJ whole genome shotgun (WGS) entry which is preliminary data.</text>
</comment>
<proteinExistence type="inferred from homology"/>
<keyword evidence="3" id="KW-0378">Hydrolase</keyword>
<keyword evidence="2" id="KW-0479">Metal-binding</keyword>
<evidence type="ECO:0000256" key="2">
    <source>
        <dbReference type="ARBA" id="ARBA00022723"/>
    </source>
</evidence>
<evidence type="ECO:0000256" key="6">
    <source>
        <dbReference type="RuleBase" id="RU003797"/>
    </source>
</evidence>
<dbReference type="InterPro" id="IPR001405">
    <property type="entry name" value="UPF0758"/>
</dbReference>
<dbReference type="SUPFAM" id="SSF102712">
    <property type="entry name" value="JAB1/MPN domain"/>
    <property type="match status" value="1"/>
</dbReference>
<evidence type="ECO:0000256" key="3">
    <source>
        <dbReference type="ARBA" id="ARBA00022801"/>
    </source>
</evidence>
<evidence type="ECO:0000259" key="7">
    <source>
        <dbReference type="PROSITE" id="PS50249"/>
    </source>
</evidence>
<dbReference type="PROSITE" id="PS01302">
    <property type="entry name" value="UPF0758"/>
    <property type="match status" value="1"/>
</dbReference>
<dbReference type="InterPro" id="IPR046778">
    <property type="entry name" value="UPF0758_N"/>
</dbReference>
<dbReference type="Proteomes" id="UP000286976">
    <property type="component" value="Unassembled WGS sequence"/>
</dbReference>
<dbReference type="InterPro" id="IPR020891">
    <property type="entry name" value="UPF0758_CS"/>
</dbReference>
<dbReference type="Pfam" id="PF04002">
    <property type="entry name" value="RadC"/>
    <property type="match status" value="1"/>
</dbReference>
<dbReference type="PANTHER" id="PTHR30471">
    <property type="entry name" value="DNA REPAIR PROTEIN RADC"/>
    <property type="match status" value="1"/>
</dbReference>
<name>A0A432X783_9GAMM</name>
<dbReference type="RefSeq" id="WP_126756910.1">
    <property type="nucleotide sequence ID" value="NZ_PIPQ01000002.1"/>
</dbReference>
<keyword evidence="4" id="KW-0862">Zinc</keyword>
<organism evidence="8 9">
    <name type="scientific">Aliidiomarina taiwanensis</name>
    <dbReference type="NCBI Taxonomy" id="946228"/>
    <lineage>
        <taxon>Bacteria</taxon>
        <taxon>Pseudomonadati</taxon>
        <taxon>Pseudomonadota</taxon>
        <taxon>Gammaproteobacteria</taxon>
        <taxon>Alteromonadales</taxon>
        <taxon>Idiomarinaceae</taxon>
        <taxon>Aliidiomarina</taxon>
    </lineage>
</organism>
<reference evidence="8 9" key="1">
    <citation type="journal article" date="2011" name="Front. Microbiol.">
        <title>Genomic signatures of strain selection and enhancement in Bacillus atrophaeus var. globigii, a historical biowarfare simulant.</title>
        <authorList>
            <person name="Gibbons H.S."/>
            <person name="Broomall S.M."/>
            <person name="McNew L.A."/>
            <person name="Daligault H."/>
            <person name="Chapman C."/>
            <person name="Bruce D."/>
            <person name="Karavis M."/>
            <person name="Krepps M."/>
            <person name="McGregor P.A."/>
            <person name="Hong C."/>
            <person name="Park K.H."/>
            <person name="Akmal A."/>
            <person name="Feldman A."/>
            <person name="Lin J.S."/>
            <person name="Chang W.E."/>
            <person name="Higgs B.W."/>
            <person name="Demirev P."/>
            <person name="Lindquist J."/>
            <person name="Liem A."/>
            <person name="Fochler E."/>
            <person name="Read T.D."/>
            <person name="Tapia R."/>
            <person name="Johnson S."/>
            <person name="Bishop-Lilly K.A."/>
            <person name="Detter C."/>
            <person name="Han C."/>
            <person name="Sozhamannan S."/>
            <person name="Rosenzweig C.N."/>
            <person name="Skowronski E.W."/>
        </authorList>
    </citation>
    <scope>NUCLEOTIDE SEQUENCE [LARGE SCALE GENOMIC DNA]</scope>
    <source>
        <strain evidence="8 9">AIT1</strain>
    </source>
</reference>
<dbReference type="InterPro" id="IPR025657">
    <property type="entry name" value="RadC_JAB"/>
</dbReference>
<evidence type="ECO:0000313" key="9">
    <source>
        <dbReference type="Proteomes" id="UP000286976"/>
    </source>
</evidence>
<dbReference type="NCBIfam" id="TIGR00608">
    <property type="entry name" value="radc"/>
    <property type="match status" value="1"/>
</dbReference>
<evidence type="ECO:0000256" key="1">
    <source>
        <dbReference type="ARBA" id="ARBA00022670"/>
    </source>
</evidence>
<evidence type="ECO:0000256" key="4">
    <source>
        <dbReference type="ARBA" id="ARBA00022833"/>
    </source>
</evidence>
<feature type="domain" description="MPN" evidence="7">
    <location>
        <begin position="102"/>
        <end position="224"/>
    </location>
</feature>
<dbReference type="Gene3D" id="3.40.140.10">
    <property type="entry name" value="Cytidine Deaminase, domain 2"/>
    <property type="match status" value="1"/>
</dbReference>